<accession>A0A316W698</accession>
<evidence type="ECO:0000313" key="1">
    <source>
        <dbReference type="EMBL" id="PWN45154.1"/>
    </source>
</evidence>
<dbReference type="OrthoDB" id="10477338at2759"/>
<gene>
    <name evidence="1" type="ORF">IE81DRAFT_206308</name>
</gene>
<reference evidence="1 2" key="1">
    <citation type="journal article" date="2018" name="Mol. Biol. Evol.">
        <title>Broad Genomic Sampling Reveals a Smut Pathogenic Ancestry of the Fungal Clade Ustilaginomycotina.</title>
        <authorList>
            <person name="Kijpornyongpan T."/>
            <person name="Mondo S.J."/>
            <person name="Barry K."/>
            <person name="Sandor L."/>
            <person name="Lee J."/>
            <person name="Lipzen A."/>
            <person name="Pangilinan J."/>
            <person name="LaButti K."/>
            <person name="Hainaut M."/>
            <person name="Henrissat B."/>
            <person name="Grigoriev I.V."/>
            <person name="Spatafora J.W."/>
            <person name="Aime M.C."/>
        </authorList>
    </citation>
    <scope>NUCLEOTIDE SEQUENCE [LARGE SCALE GENOMIC DNA]</scope>
    <source>
        <strain evidence="1 2">MCA 4658</strain>
    </source>
</reference>
<dbReference type="InParanoid" id="A0A316W698"/>
<sequence length="249" mass="27751">MKHNEHEVQVVVDGTPLEEFNVDEKFDTVTNTWTYTGEIAYTHDKNFQFQMLYTAQKQGHGVKYDAYVDGQAACDLIVIGKLDEVTTECIEGFEQPGSVRPFRWTRLGLRQNAPVSSDSEPPSDVGTLSMLLKPRRNCVYTGNPFTAYSDKPFNPAARSPSSTAIKFAIVTCDDPIASRFITIDSRPDRTRPRVVMRWTYMLRDLIVEKRRQGVQESAGREGKAPTAAGVGGLSIASRSRVLSSADTHI</sequence>
<keyword evidence="2" id="KW-1185">Reference proteome</keyword>
<dbReference type="EMBL" id="KZ819356">
    <property type="protein sequence ID" value="PWN45154.1"/>
    <property type="molecule type" value="Genomic_DNA"/>
</dbReference>
<dbReference type="AlphaFoldDB" id="A0A316W698"/>
<protein>
    <submittedName>
        <fullName evidence="1">Uncharacterized protein</fullName>
    </submittedName>
</protein>
<dbReference type="RefSeq" id="XP_025372314.1">
    <property type="nucleotide sequence ID" value="XM_025510933.1"/>
</dbReference>
<evidence type="ECO:0000313" key="2">
    <source>
        <dbReference type="Proteomes" id="UP000245783"/>
    </source>
</evidence>
<dbReference type="GeneID" id="37032803"/>
<name>A0A316W698_9BASI</name>
<dbReference type="Proteomes" id="UP000245783">
    <property type="component" value="Unassembled WGS sequence"/>
</dbReference>
<proteinExistence type="predicted"/>
<organism evidence="1 2">
    <name type="scientific">Ceraceosorus guamensis</name>
    <dbReference type="NCBI Taxonomy" id="1522189"/>
    <lineage>
        <taxon>Eukaryota</taxon>
        <taxon>Fungi</taxon>
        <taxon>Dikarya</taxon>
        <taxon>Basidiomycota</taxon>
        <taxon>Ustilaginomycotina</taxon>
        <taxon>Exobasidiomycetes</taxon>
        <taxon>Ceraceosorales</taxon>
        <taxon>Ceraceosoraceae</taxon>
        <taxon>Ceraceosorus</taxon>
    </lineage>
</organism>